<reference evidence="17" key="1">
    <citation type="submission" date="2017-02" db="UniProtKB">
        <authorList>
            <consortium name="WormBaseParasite"/>
        </authorList>
    </citation>
    <scope>IDENTIFICATION</scope>
</reference>
<reference evidence="15 16" key="2">
    <citation type="submission" date="2018-11" db="EMBL/GenBank/DDBJ databases">
        <authorList>
            <consortium name="Pathogen Informatics"/>
        </authorList>
    </citation>
    <scope>NUCLEOTIDE SEQUENCE [LARGE SCALE GENOMIC DNA]</scope>
</reference>
<organism evidence="17">
    <name type="scientific">Thelazia callipaeda</name>
    <name type="common">Oriental eyeworm</name>
    <name type="synonym">Parasitic nematode</name>
    <dbReference type="NCBI Taxonomy" id="103827"/>
    <lineage>
        <taxon>Eukaryota</taxon>
        <taxon>Metazoa</taxon>
        <taxon>Ecdysozoa</taxon>
        <taxon>Nematoda</taxon>
        <taxon>Chromadorea</taxon>
        <taxon>Rhabditida</taxon>
        <taxon>Spirurina</taxon>
        <taxon>Spiruromorpha</taxon>
        <taxon>Thelazioidea</taxon>
        <taxon>Thelaziidae</taxon>
        <taxon>Thelazia</taxon>
    </lineage>
</organism>
<proteinExistence type="inferred from homology"/>
<sequence>KTRSLITIGSVHGSNRSATPPFVDSTEEINDEPLLLAIIENANMDGVKHLHTKDPRSKYFWAAVILIFVLLACFQSFKQVKMYITTPIATNIEAAYPNQIPFPVVAVCNNNQFRLTYLTGPAIQNRKPKEPRSNDSLFKHDNITVFDKVLLNAWDMDAVKFLRNAAHWKSRMILSCTWPNGTSCRLSNFKAVWTLTGLCWAINVDPNNPHYISSSGSNNGLRLLLNIERYERVQSCTPYFRTTSLPGLKILIYNQSDIPESSLHGVNVPPGYTMEIPFRMQKRHKYSGAGCVEEKDKNLAKMLTVDDPQNIHSCSIRKYLRKIEKNCKCSMARAYNPNPGAFTFCNVEQYFTCVLPTLQFGKERGFDRFDCPSLCDEVDYTAWQDMTLLPNNIFPSLIDTTEEEDVEDVIDDYDTENELNFMDSHRDEHFQCQENQLLSDQQIRQIKRAAQRAYEKQSRYQEDIQLRTKRLILKLQEATQKLIENGWGWTDNTYRNAFERLNTSISCFIKMPVNHAEMFSAIENPSVLTEESRISLIHGLLASDDDPLSIQRFQTMVQLREVYGERVDEVMKELQKFSNTIHKLYKIYDPSNYKLSLGTDLKRMNTTLALAQQYEAGRLQRRVWAEKMQSRNMRHFFDQEFYENWYNPMLKDLDEQLVRNIADIADDELPKLMASIDDGKGLQIGSILYFGDTKTKHKEQFAKFVHDIVDCTFGNVKNESIVLLTAFKKAMNEFQSAYTNLYHKELPTYLANFDFGSEFVEQNFAMVNVFLHRMTIETWRQESTYSIWSLACDVGGALGLFLGASLLTVIELCYSCIQYGLCNPLCYWSLNFGRDTKRRTVNKWRQKKNFEQESKLASVVVKGIESKVLPNNTSSSIAIEERTASYKLFDDNYDDDYYNENHLQQQKNEQNIMCMSEESYEHEPSSSSTSSFHFINANNNYLKRKSCNNNSNSTNTKRLNNATTSDLAKISYKHPESSGNTKKLSALFRSEEERQTFV</sequence>
<dbReference type="WBParaSite" id="TCLT_0000823701-mRNA-1">
    <property type="protein sequence ID" value="TCLT_0000823701-mRNA-1"/>
    <property type="gene ID" value="TCLT_0000823701"/>
</dbReference>
<dbReference type="InterPro" id="IPR001873">
    <property type="entry name" value="ENaC"/>
</dbReference>
<keyword evidence="6 14" id="KW-1133">Transmembrane helix</keyword>
<evidence type="ECO:0000256" key="10">
    <source>
        <dbReference type="ARBA" id="ARBA00023180"/>
    </source>
</evidence>
<name>A0A0N5D5F6_THECL</name>
<evidence type="ECO:0000256" key="5">
    <source>
        <dbReference type="ARBA" id="ARBA00022692"/>
    </source>
</evidence>
<comment type="subcellular location">
    <subcellularLocation>
        <location evidence="1">Membrane</location>
        <topology evidence="1">Multi-pass membrane protein</topology>
    </subcellularLocation>
</comment>
<dbReference type="Proteomes" id="UP000276776">
    <property type="component" value="Unassembled WGS sequence"/>
</dbReference>
<evidence type="ECO:0000256" key="13">
    <source>
        <dbReference type="RuleBase" id="RU000679"/>
    </source>
</evidence>
<dbReference type="PANTHER" id="PTHR11690">
    <property type="entry name" value="AMILORIDE-SENSITIVE SODIUM CHANNEL-RELATED"/>
    <property type="match status" value="1"/>
</dbReference>
<evidence type="ECO:0000313" key="17">
    <source>
        <dbReference type="WBParaSite" id="TCLT_0000823701-mRNA-1"/>
    </source>
</evidence>
<evidence type="ECO:0000256" key="4">
    <source>
        <dbReference type="ARBA" id="ARBA00022461"/>
    </source>
</evidence>
<dbReference type="GO" id="GO:0005886">
    <property type="term" value="C:plasma membrane"/>
    <property type="evidence" value="ECO:0007669"/>
    <property type="project" value="TreeGrafter"/>
</dbReference>
<keyword evidence="4 13" id="KW-0894">Sodium channel</keyword>
<evidence type="ECO:0000256" key="14">
    <source>
        <dbReference type="SAM" id="Phobius"/>
    </source>
</evidence>
<protein>
    <submittedName>
        <fullName evidence="17">Amiloride-sensitive sodium channel</fullName>
    </submittedName>
</protein>
<dbReference type="AlphaFoldDB" id="A0A0N5D5F6"/>
<evidence type="ECO:0000256" key="11">
    <source>
        <dbReference type="ARBA" id="ARBA00023201"/>
    </source>
</evidence>
<evidence type="ECO:0000256" key="2">
    <source>
        <dbReference type="ARBA" id="ARBA00007193"/>
    </source>
</evidence>
<evidence type="ECO:0000256" key="8">
    <source>
        <dbReference type="ARBA" id="ARBA00023065"/>
    </source>
</evidence>
<evidence type="ECO:0000256" key="9">
    <source>
        <dbReference type="ARBA" id="ARBA00023136"/>
    </source>
</evidence>
<keyword evidence="7" id="KW-0915">Sodium</keyword>
<evidence type="ECO:0000256" key="1">
    <source>
        <dbReference type="ARBA" id="ARBA00004141"/>
    </source>
</evidence>
<comment type="similarity">
    <text evidence="2 13">Belongs to the amiloride-sensitive sodium channel (TC 1.A.6) family.</text>
</comment>
<evidence type="ECO:0000313" key="16">
    <source>
        <dbReference type="Proteomes" id="UP000276776"/>
    </source>
</evidence>
<keyword evidence="9 14" id="KW-0472">Membrane</keyword>
<dbReference type="OrthoDB" id="6502088at2759"/>
<keyword evidence="3 13" id="KW-0813">Transport</keyword>
<accession>A0A0N5D5F6</accession>
<dbReference type="EMBL" id="UYYF01004602">
    <property type="protein sequence ID" value="VDN05763.1"/>
    <property type="molecule type" value="Genomic_DNA"/>
</dbReference>
<dbReference type="PRINTS" id="PR01078">
    <property type="entry name" value="AMINACHANNEL"/>
</dbReference>
<evidence type="ECO:0000256" key="3">
    <source>
        <dbReference type="ARBA" id="ARBA00022448"/>
    </source>
</evidence>
<keyword evidence="10" id="KW-0325">Glycoprotein</keyword>
<dbReference type="Pfam" id="PF00858">
    <property type="entry name" value="ASC"/>
    <property type="match status" value="2"/>
</dbReference>
<gene>
    <name evidence="15" type="ORF">TCLT_LOCUS8226</name>
</gene>
<keyword evidence="5 13" id="KW-0812">Transmembrane</keyword>
<evidence type="ECO:0000256" key="7">
    <source>
        <dbReference type="ARBA" id="ARBA00023053"/>
    </source>
</evidence>
<dbReference type="OMA" id="TYSIWSL"/>
<dbReference type="Gene3D" id="2.60.470.10">
    <property type="entry name" value="Acid-sensing ion channels like domains"/>
    <property type="match status" value="1"/>
</dbReference>
<dbReference type="Gene3D" id="1.10.287.770">
    <property type="entry name" value="YojJ-like"/>
    <property type="match status" value="1"/>
</dbReference>
<keyword evidence="12 13" id="KW-0407">Ion channel</keyword>
<keyword evidence="16" id="KW-1185">Reference proteome</keyword>
<keyword evidence="11 13" id="KW-0739">Sodium transport</keyword>
<feature type="transmembrane region" description="Helical" evidence="14">
    <location>
        <begin position="59"/>
        <end position="77"/>
    </location>
</feature>
<evidence type="ECO:0000256" key="6">
    <source>
        <dbReference type="ARBA" id="ARBA00022989"/>
    </source>
</evidence>
<dbReference type="STRING" id="103827.A0A0N5D5F6"/>
<dbReference type="GO" id="GO:0015280">
    <property type="term" value="F:ligand-gated sodium channel activity"/>
    <property type="evidence" value="ECO:0007669"/>
    <property type="project" value="TreeGrafter"/>
</dbReference>
<dbReference type="PANTHER" id="PTHR11690:SF296">
    <property type="entry name" value="DEGENERIN-LIKE PROTEIN DEL-10"/>
    <property type="match status" value="1"/>
</dbReference>
<evidence type="ECO:0000256" key="12">
    <source>
        <dbReference type="ARBA" id="ARBA00023303"/>
    </source>
</evidence>
<evidence type="ECO:0000313" key="15">
    <source>
        <dbReference type="EMBL" id="VDN05763.1"/>
    </source>
</evidence>
<keyword evidence="8 13" id="KW-0406">Ion transport</keyword>